<evidence type="ECO:0000256" key="2">
    <source>
        <dbReference type="ARBA" id="ARBA00022771"/>
    </source>
</evidence>
<evidence type="ECO:0000256" key="1">
    <source>
        <dbReference type="ARBA" id="ARBA00022723"/>
    </source>
</evidence>
<keyword evidence="2 4" id="KW-0863">Zinc-finger</keyword>
<dbReference type="KEGG" id="phu:Phum_PHUM512980"/>
<organism>
    <name type="scientific">Pediculus humanus subsp. corporis</name>
    <name type="common">Body louse</name>
    <dbReference type="NCBI Taxonomy" id="121224"/>
    <lineage>
        <taxon>Eukaryota</taxon>
        <taxon>Metazoa</taxon>
        <taxon>Ecdysozoa</taxon>
        <taxon>Arthropoda</taxon>
        <taxon>Hexapoda</taxon>
        <taxon>Insecta</taxon>
        <taxon>Pterygota</taxon>
        <taxon>Neoptera</taxon>
        <taxon>Paraneoptera</taxon>
        <taxon>Psocodea</taxon>
        <taxon>Troctomorpha</taxon>
        <taxon>Phthiraptera</taxon>
        <taxon>Anoplura</taxon>
        <taxon>Pediculidae</taxon>
        <taxon>Pediculus</taxon>
    </lineage>
</organism>
<evidence type="ECO:0000313" key="6">
    <source>
        <dbReference type="EMBL" id="EEB18385.1"/>
    </source>
</evidence>
<accession>E0VYC9</accession>
<dbReference type="InterPro" id="IPR024158">
    <property type="entry name" value="Mt_import_TIM15"/>
</dbReference>
<dbReference type="EMBL" id="AAZO01006244">
    <property type="status" value="NOT_ANNOTATED_CDS"/>
    <property type="molecule type" value="Genomic_DNA"/>
</dbReference>
<dbReference type="GeneID" id="8233107"/>
<dbReference type="GO" id="GO:0005739">
    <property type="term" value="C:mitochondrion"/>
    <property type="evidence" value="ECO:0007669"/>
    <property type="project" value="TreeGrafter"/>
</dbReference>
<dbReference type="RefSeq" id="XP_002431123.1">
    <property type="nucleotide sequence ID" value="XM_002431078.1"/>
</dbReference>
<dbReference type="PANTHER" id="PTHR20922:SF13">
    <property type="entry name" value="DNL-TYPE ZINC FINGER PROTEIN"/>
    <property type="match status" value="1"/>
</dbReference>
<dbReference type="CTD" id="8233107"/>
<reference evidence="6" key="2">
    <citation type="submission" date="2007-04" db="EMBL/GenBank/DDBJ databases">
        <title>The genome of the human body louse.</title>
        <authorList>
            <consortium name="The Human Body Louse Genome Consortium"/>
            <person name="Kirkness E."/>
            <person name="Walenz B."/>
            <person name="Hass B."/>
            <person name="Bruggner R."/>
            <person name="Strausberg R."/>
        </authorList>
    </citation>
    <scope>NUCLEOTIDE SEQUENCE</scope>
    <source>
        <strain evidence="6">USDA</strain>
    </source>
</reference>
<reference evidence="7" key="3">
    <citation type="submission" date="2020-05" db="UniProtKB">
        <authorList>
            <consortium name="EnsemblMetazoa"/>
        </authorList>
    </citation>
    <scope>IDENTIFICATION</scope>
    <source>
        <strain evidence="7">USDA</strain>
    </source>
</reference>
<proteinExistence type="predicted"/>
<evidence type="ECO:0000313" key="7">
    <source>
        <dbReference type="EnsemblMetazoa" id="PHUM512980-PA"/>
    </source>
</evidence>
<dbReference type="GO" id="GO:0051087">
    <property type="term" value="F:protein-folding chaperone binding"/>
    <property type="evidence" value="ECO:0007669"/>
    <property type="project" value="TreeGrafter"/>
</dbReference>
<dbReference type="GO" id="GO:0008270">
    <property type="term" value="F:zinc ion binding"/>
    <property type="evidence" value="ECO:0007669"/>
    <property type="project" value="UniProtKB-KW"/>
</dbReference>
<evidence type="ECO:0000313" key="8">
    <source>
        <dbReference type="Proteomes" id="UP000009046"/>
    </source>
</evidence>
<dbReference type="EMBL" id="DS235845">
    <property type="protein sequence ID" value="EEB18385.1"/>
    <property type="molecule type" value="Genomic_DNA"/>
</dbReference>
<dbReference type="GO" id="GO:0050821">
    <property type="term" value="P:protein stabilization"/>
    <property type="evidence" value="ECO:0007669"/>
    <property type="project" value="TreeGrafter"/>
</dbReference>
<dbReference type="Pfam" id="PF05180">
    <property type="entry name" value="zf-DNL"/>
    <property type="match status" value="1"/>
</dbReference>
<reference evidence="6" key="1">
    <citation type="submission" date="2007-04" db="EMBL/GenBank/DDBJ databases">
        <title>Annotation of Pediculus humanus corporis strain USDA.</title>
        <authorList>
            <person name="Kirkness E."/>
            <person name="Hannick L."/>
            <person name="Hass B."/>
            <person name="Bruggner R."/>
            <person name="Lawson D."/>
            <person name="Bidwell S."/>
            <person name="Joardar V."/>
            <person name="Caler E."/>
            <person name="Walenz B."/>
            <person name="Inman J."/>
            <person name="Schobel S."/>
            <person name="Galinsky K."/>
            <person name="Amedeo P."/>
            <person name="Strausberg R."/>
        </authorList>
    </citation>
    <scope>NUCLEOTIDE SEQUENCE</scope>
    <source>
        <strain evidence="6">USDA</strain>
    </source>
</reference>
<evidence type="ECO:0000256" key="3">
    <source>
        <dbReference type="ARBA" id="ARBA00022833"/>
    </source>
</evidence>
<dbReference type="OrthoDB" id="512667at2759"/>
<dbReference type="HOGENOM" id="CLU_093902_2_2_1"/>
<dbReference type="EnsemblMetazoa" id="PHUM512980-RA">
    <property type="protein sequence ID" value="PHUM512980-PA"/>
    <property type="gene ID" value="PHUM512980"/>
</dbReference>
<sequence>MAFQCYFRTFNSLLRLGKCNFLNTITKCGFTLNVEKSRFINNYNRNPLLNLKSLSRYLSENNFSSDSISGKLYIEFTCKKCNTRNKKFMSKIAYKSGVVIITCEGCQNNHLIADNLNWFTDLNGKKNIEEILREKGESVRKLLSEDGVSEVVGENSHILLGK</sequence>
<dbReference type="PROSITE" id="PS51501">
    <property type="entry name" value="ZF_DNL"/>
    <property type="match status" value="1"/>
</dbReference>
<evidence type="ECO:0000256" key="4">
    <source>
        <dbReference type="PROSITE-ProRule" id="PRU00834"/>
    </source>
</evidence>
<protein>
    <recommendedName>
        <fullName evidence="5">DNL-type domain-containing protein</fullName>
    </recommendedName>
</protein>
<keyword evidence="8" id="KW-1185">Reference proteome</keyword>
<dbReference type="VEuPathDB" id="VectorBase:PHUM512980"/>
<dbReference type="Proteomes" id="UP000009046">
    <property type="component" value="Unassembled WGS sequence"/>
</dbReference>
<gene>
    <name evidence="7" type="primary">8233107</name>
    <name evidence="6" type="ORF">Phum_PHUM512980</name>
</gene>
<evidence type="ECO:0000259" key="5">
    <source>
        <dbReference type="PROSITE" id="PS51501"/>
    </source>
</evidence>
<feature type="domain" description="DNL-type" evidence="5">
    <location>
        <begin position="67"/>
        <end position="162"/>
    </location>
</feature>
<dbReference type="PANTHER" id="PTHR20922">
    <property type="entry name" value="DNL-TYPE ZINC FINGER PROTEIN"/>
    <property type="match status" value="1"/>
</dbReference>
<keyword evidence="1" id="KW-0479">Metal-binding</keyword>
<keyword evidence="3" id="KW-0862">Zinc</keyword>
<dbReference type="eggNOG" id="KOG3277">
    <property type="taxonomic scope" value="Eukaryota"/>
</dbReference>
<dbReference type="GO" id="GO:0006457">
    <property type="term" value="P:protein folding"/>
    <property type="evidence" value="ECO:0007669"/>
    <property type="project" value="TreeGrafter"/>
</dbReference>
<name>E0VYC9_PEDHC</name>
<dbReference type="STRING" id="121224.E0VYC9"/>
<dbReference type="AlphaFoldDB" id="E0VYC9"/>
<dbReference type="GO" id="GO:0030150">
    <property type="term" value="P:protein import into mitochondrial matrix"/>
    <property type="evidence" value="ECO:0007669"/>
    <property type="project" value="TreeGrafter"/>
</dbReference>
<dbReference type="InParanoid" id="E0VYC9"/>
<dbReference type="InterPro" id="IPR007853">
    <property type="entry name" value="Znf_DNL-typ"/>
</dbReference>